<comment type="caution">
    <text evidence="3">The sequence shown here is derived from an EMBL/GenBank/DDBJ whole genome shotgun (WGS) entry which is preliminary data.</text>
</comment>
<gene>
    <name evidence="3" type="ORF">NEOLI_003970</name>
</gene>
<dbReference type="SMART" id="SM00164">
    <property type="entry name" value="TBC"/>
    <property type="match status" value="1"/>
</dbReference>
<dbReference type="OMA" id="HIFFAMA"/>
<protein>
    <submittedName>
        <fullName evidence="3">GTPase-activating protein GYP7</fullName>
    </submittedName>
</protein>
<evidence type="ECO:0000313" key="3">
    <source>
        <dbReference type="EMBL" id="OLL22943.1"/>
    </source>
</evidence>
<evidence type="ECO:0000256" key="1">
    <source>
        <dbReference type="ARBA" id="ARBA00022468"/>
    </source>
</evidence>
<dbReference type="Gene3D" id="1.10.8.270">
    <property type="entry name" value="putative rabgap domain of human tbc1 domain family member 14 like domains"/>
    <property type="match status" value="1"/>
</dbReference>
<evidence type="ECO:0000259" key="2">
    <source>
        <dbReference type="PROSITE" id="PS50086"/>
    </source>
</evidence>
<dbReference type="InterPro" id="IPR035969">
    <property type="entry name" value="Rab-GAP_TBC_sf"/>
</dbReference>
<dbReference type="Proteomes" id="UP000186594">
    <property type="component" value="Unassembled WGS sequence"/>
</dbReference>
<organism evidence="3 4">
    <name type="scientific">Neolecta irregularis (strain DAH-3)</name>
    <dbReference type="NCBI Taxonomy" id="1198029"/>
    <lineage>
        <taxon>Eukaryota</taxon>
        <taxon>Fungi</taxon>
        <taxon>Dikarya</taxon>
        <taxon>Ascomycota</taxon>
        <taxon>Taphrinomycotina</taxon>
        <taxon>Neolectales</taxon>
        <taxon>Neolectaceae</taxon>
        <taxon>Neolecta</taxon>
    </lineage>
</organism>
<dbReference type="InterPro" id="IPR000195">
    <property type="entry name" value="Rab-GAP-TBC_dom"/>
</dbReference>
<proteinExistence type="predicted"/>
<dbReference type="EMBL" id="LXFE01002558">
    <property type="protein sequence ID" value="OLL22943.1"/>
    <property type="molecule type" value="Genomic_DNA"/>
</dbReference>
<dbReference type="AlphaFoldDB" id="A0A1U7LK24"/>
<dbReference type="STRING" id="1198029.A0A1U7LK24"/>
<dbReference type="PANTHER" id="PTHR22957">
    <property type="entry name" value="TBC1 DOMAIN FAMILY MEMBER GTPASE-ACTIVATING PROTEIN"/>
    <property type="match status" value="1"/>
</dbReference>
<sequence>SPTDSQLYLVNPHYRDSPEYPPLHLLSFKDAKWSILEKFSRITQLGARAAHSLLQHPVAKTHLLPHLPESLQRSPEVRKVADEFDLARVYLAKWAQKIAEDAQADQRKYKSTSLEVAQVGVFEIDNLDIVSRRDPLSPQEWAACFDSSGRLSITVDEGVHPDIRNQVWLFLLHVVPWSSSSIERSSILSAKRDEYIRYKARWYETPPLEEERFRIEKDVHRTDRSHPLFAPDDIPVPQSSPFVGTNLHLEMLKDLLSTYNEYNPSLQGYVQGMSDILSPIYIVMQDDNLAFWCFTGFMNRLERNFRNDQTGMKNQLSTFCDLVRFVEPRLYNHLESLDSLNFFFFFRMLLIWYKREFKLDEIFRLWEILWTDYLSSQFHIFFAMAILERHRDTIIENLRGFDQVLKYRNERFGRVH</sequence>
<name>A0A1U7LK24_NEOID</name>
<feature type="non-terminal residue" evidence="3">
    <location>
        <position position="1"/>
    </location>
</feature>
<dbReference type="Pfam" id="PF00566">
    <property type="entry name" value="RabGAP-TBC"/>
    <property type="match status" value="1"/>
</dbReference>
<accession>A0A1U7LK24</accession>
<keyword evidence="1" id="KW-0343">GTPase activation</keyword>
<feature type="domain" description="Rab-GAP TBC" evidence="2">
    <location>
        <begin position="158"/>
        <end position="373"/>
    </location>
</feature>
<dbReference type="OrthoDB" id="10264062at2759"/>
<keyword evidence="4" id="KW-1185">Reference proteome</keyword>
<dbReference type="Gene3D" id="1.10.472.80">
    <property type="entry name" value="Ypt/Rab-GAP domain of gyp1p, domain 3"/>
    <property type="match status" value="1"/>
</dbReference>
<reference evidence="3 4" key="1">
    <citation type="submission" date="2016-04" db="EMBL/GenBank/DDBJ databases">
        <title>Evolutionary innovation and constraint leading to complex multicellularity in the Ascomycota.</title>
        <authorList>
            <person name="Cisse O."/>
            <person name="Nguyen A."/>
            <person name="Hewitt D.A."/>
            <person name="Jedd G."/>
            <person name="Stajich J.E."/>
        </authorList>
    </citation>
    <scope>NUCLEOTIDE SEQUENCE [LARGE SCALE GENOMIC DNA]</scope>
    <source>
        <strain evidence="3 4">DAH-3</strain>
    </source>
</reference>
<dbReference type="PANTHER" id="PTHR22957:SF502">
    <property type="entry name" value="SMALL G PROTEIN SIGNALING MODULATOR 2-RELATED"/>
    <property type="match status" value="1"/>
</dbReference>
<evidence type="ECO:0000313" key="4">
    <source>
        <dbReference type="Proteomes" id="UP000186594"/>
    </source>
</evidence>
<dbReference type="GO" id="GO:0005096">
    <property type="term" value="F:GTPase activator activity"/>
    <property type="evidence" value="ECO:0007669"/>
    <property type="project" value="UniProtKB-KW"/>
</dbReference>
<dbReference type="SUPFAM" id="SSF47923">
    <property type="entry name" value="Ypt/Rab-GAP domain of gyp1p"/>
    <property type="match status" value="2"/>
</dbReference>
<dbReference type="PROSITE" id="PS50086">
    <property type="entry name" value="TBC_RABGAP"/>
    <property type="match status" value="1"/>
</dbReference>